<feature type="transmembrane region" description="Helical" evidence="1">
    <location>
        <begin position="38"/>
        <end position="58"/>
    </location>
</feature>
<evidence type="ECO:0008006" key="4">
    <source>
        <dbReference type="Google" id="ProtNLM"/>
    </source>
</evidence>
<protein>
    <recommendedName>
        <fullName evidence="4">Intracellular septation protein A</fullName>
    </recommendedName>
</protein>
<feature type="transmembrane region" description="Helical" evidence="1">
    <location>
        <begin position="168"/>
        <end position="191"/>
    </location>
</feature>
<dbReference type="RefSeq" id="WP_090796713.1">
    <property type="nucleotide sequence ID" value="NZ_FMYI01000010.1"/>
</dbReference>
<feature type="transmembrane region" description="Helical" evidence="1">
    <location>
        <begin position="65"/>
        <end position="83"/>
    </location>
</feature>
<gene>
    <name evidence="2" type="ORF">SAMN05421734_11015</name>
</gene>
<feature type="transmembrane region" description="Helical" evidence="1">
    <location>
        <begin position="138"/>
        <end position="156"/>
    </location>
</feature>
<keyword evidence="3" id="KW-1185">Reference proteome</keyword>
<organism evidence="2 3">
    <name type="scientific">Pelagirhabdus alkalitolerans</name>
    <dbReference type="NCBI Taxonomy" id="1612202"/>
    <lineage>
        <taxon>Bacteria</taxon>
        <taxon>Bacillati</taxon>
        <taxon>Bacillota</taxon>
        <taxon>Bacilli</taxon>
        <taxon>Bacillales</taxon>
        <taxon>Bacillaceae</taxon>
        <taxon>Pelagirhabdus</taxon>
    </lineage>
</organism>
<evidence type="ECO:0000313" key="3">
    <source>
        <dbReference type="Proteomes" id="UP000242949"/>
    </source>
</evidence>
<name>A0A1G6M3E8_9BACI</name>
<feature type="transmembrane region" description="Helical" evidence="1">
    <location>
        <begin position="89"/>
        <end position="110"/>
    </location>
</feature>
<dbReference type="EMBL" id="FMYI01000010">
    <property type="protein sequence ID" value="SDC49824.1"/>
    <property type="molecule type" value="Genomic_DNA"/>
</dbReference>
<reference evidence="3" key="1">
    <citation type="submission" date="2016-09" db="EMBL/GenBank/DDBJ databases">
        <authorList>
            <person name="Varghese N."/>
            <person name="Submissions S."/>
        </authorList>
    </citation>
    <scope>NUCLEOTIDE SEQUENCE [LARGE SCALE GENOMIC DNA]</scope>
    <source>
        <strain evidence="3">S5</strain>
    </source>
</reference>
<evidence type="ECO:0000313" key="2">
    <source>
        <dbReference type="EMBL" id="SDC49824.1"/>
    </source>
</evidence>
<keyword evidence="1" id="KW-0472">Membrane</keyword>
<accession>A0A1G6M3E8</accession>
<sequence length="222" mass="25531">MEKLKEWKEQLLLVFQNKTIDAIFPPLIFFLANQFFSLEMSAGLTLIYLVALIIYRVFKKHTKKYVLVGVGGSLVSIGFSFWSGEAINYYLPGLISTGMIVIACVASLLMKKPLAALLSHITRGWPIEWYFRDDIRPAYEIVTLLWAVYFFIRLAVQTPLFLMEAFSAYFFVNNILGWPLNITILIITYVIGIQQLRKRKGPSVEEFINNEQPPFEGQQKGF</sequence>
<proteinExistence type="predicted"/>
<dbReference type="Proteomes" id="UP000242949">
    <property type="component" value="Unassembled WGS sequence"/>
</dbReference>
<dbReference type="Pfam" id="PF11361">
    <property type="entry name" value="DUF3159"/>
    <property type="match status" value="1"/>
</dbReference>
<dbReference type="OrthoDB" id="2110964at2"/>
<keyword evidence="1" id="KW-0812">Transmembrane</keyword>
<dbReference type="STRING" id="1612202.SAMN05421734_11015"/>
<dbReference type="AlphaFoldDB" id="A0A1G6M3E8"/>
<keyword evidence="1" id="KW-1133">Transmembrane helix</keyword>
<evidence type="ECO:0000256" key="1">
    <source>
        <dbReference type="SAM" id="Phobius"/>
    </source>
</evidence>
<dbReference type="InterPro" id="IPR016566">
    <property type="entry name" value="UCP010219"/>
</dbReference>